<dbReference type="AlphaFoldDB" id="A0A2H0VAM8"/>
<dbReference type="PANTHER" id="PTHR33969:SF2">
    <property type="entry name" value="SEGREGATION AND CONDENSATION PROTEIN A"/>
    <property type="match status" value="1"/>
</dbReference>
<protein>
    <recommendedName>
        <fullName evidence="1">Segregation and condensation protein A</fullName>
    </recommendedName>
</protein>
<dbReference type="EMBL" id="PFAL01000023">
    <property type="protein sequence ID" value="PIR95419.1"/>
    <property type="molecule type" value="Genomic_DNA"/>
</dbReference>
<accession>A0A2H0VAM8</accession>
<dbReference type="Pfam" id="PF02616">
    <property type="entry name" value="SMC_ScpA"/>
    <property type="match status" value="1"/>
</dbReference>
<dbReference type="InterPro" id="IPR023093">
    <property type="entry name" value="ScpA-like_C"/>
</dbReference>
<dbReference type="InterPro" id="IPR003768">
    <property type="entry name" value="ScpA"/>
</dbReference>
<reference evidence="3" key="1">
    <citation type="submission" date="2017-09" db="EMBL/GenBank/DDBJ databases">
        <title>Depth-based differentiation of microbial function through sediment-hosted aquifers and enrichment of novel symbionts in the deep terrestrial subsurface.</title>
        <authorList>
            <person name="Probst A.J."/>
            <person name="Ladd B."/>
            <person name="Jarett J.K."/>
            <person name="Geller-Mcgrath D.E."/>
            <person name="Sieber C.M.K."/>
            <person name="Emerson J.B."/>
            <person name="Anantharaman K."/>
            <person name="Thomas B.C."/>
            <person name="Malmstrom R."/>
            <person name="Stieglmeier M."/>
            <person name="Klingl A."/>
            <person name="Woyke T."/>
            <person name="Ryan C.M."/>
            <person name="Banfield J.F."/>
        </authorList>
    </citation>
    <scope>NUCLEOTIDE SEQUENCE [LARGE SCALE GENOMIC DNA]</scope>
</reference>
<dbReference type="Gene3D" id="1.10.10.580">
    <property type="entry name" value="Structural maintenance of chromosome 1. Chain E"/>
    <property type="match status" value="1"/>
</dbReference>
<sequence length="238" mass="27207">MRDVSVEQFSGPFGLLLSLIESEKMDITEISLAKIADEYVTYIRGAQDIDPEELADFLVVAAKLLFIKSKALLPYLYSGEEDEEIDDLERQLKMYKEFIAASVKIKDIIAAGQWLYLPPLNKNRRVQFNLPVFSPSAKLNSSILHEKFKELLASLVKNQEVKLPEKTLEPQVSIDERILTIKEMLLTKLKVNFSRILAAASTKTEVIVNFLAVLELAKQKELFFEQEELFSEIHISRL</sequence>
<evidence type="ECO:0000256" key="1">
    <source>
        <dbReference type="ARBA" id="ARBA00044777"/>
    </source>
</evidence>
<name>A0A2H0VAM8_9BACT</name>
<evidence type="ECO:0000313" key="3">
    <source>
        <dbReference type="Proteomes" id="UP000229972"/>
    </source>
</evidence>
<evidence type="ECO:0000313" key="2">
    <source>
        <dbReference type="EMBL" id="PIR95419.1"/>
    </source>
</evidence>
<organism evidence="2 3">
    <name type="scientific">Candidatus Falkowbacteria bacterium CG10_big_fil_rev_8_21_14_0_10_37_18</name>
    <dbReference type="NCBI Taxonomy" id="1974562"/>
    <lineage>
        <taxon>Bacteria</taxon>
        <taxon>Candidatus Falkowiibacteriota</taxon>
    </lineage>
</organism>
<comment type="caution">
    <text evidence="2">The sequence shown here is derived from an EMBL/GenBank/DDBJ whole genome shotgun (WGS) entry which is preliminary data.</text>
</comment>
<dbReference type="Gene3D" id="6.10.250.2410">
    <property type="match status" value="1"/>
</dbReference>
<proteinExistence type="predicted"/>
<gene>
    <name evidence="2" type="ORF">COT93_02510</name>
</gene>
<dbReference type="PANTHER" id="PTHR33969">
    <property type="entry name" value="SEGREGATION AND CONDENSATION PROTEIN A"/>
    <property type="match status" value="1"/>
</dbReference>
<dbReference type="Proteomes" id="UP000229972">
    <property type="component" value="Unassembled WGS sequence"/>
</dbReference>